<dbReference type="Proteomes" id="UP000518878">
    <property type="component" value="Unassembled WGS sequence"/>
</dbReference>
<dbReference type="InterPro" id="IPR011600">
    <property type="entry name" value="Pept_C14_caspase"/>
</dbReference>
<reference evidence="3 4" key="1">
    <citation type="journal article" date="2006" name="Int. J. Syst. Evol. Microbiol.">
        <title>Dyella yeojuensis sp. nov., isolated from greenhouse soil in Korea.</title>
        <authorList>
            <person name="Kim B.Y."/>
            <person name="Weon H.Y."/>
            <person name="Lee K.H."/>
            <person name="Seok S.J."/>
            <person name="Kwon S.W."/>
            <person name="Go S.J."/>
            <person name="Stackebrandt E."/>
        </authorList>
    </citation>
    <scope>NUCLEOTIDE SEQUENCE [LARGE SCALE GENOMIC DNA]</scope>
    <source>
        <strain evidence="3 4">DSM 17673</strain>
    </source>
</reference>
<evidence type="ECO:0000313" key="4">
    <source>
        <dbReference type="Proteomes" id="UP000518878"/>
    </source>
</evidence>
<feature type="region of interest" description="Disordered" evidence="1">
    <location>
        <begin position="350"/>
        <end position="369"/>
    </location>
</feature>
<protein>
    <recommendedName>
        <fullName evidence="2">Peptidase C14 caspase domain-containing protein</fullName>
    </recommendedName>
</protein>
<dbReference type="EMBL" id="JAAQTL010000001">
    <property type="protein sequence ID" value="NID14496.1"/>
    <property type="molecule type" value="Genomic_DNA"/>
</dbReference>
<feature type="domain" description="Peptidase C14 caspase" evidence="2">
    <location>
        <begin position="6"/>
        <end position="223"/>
    </location>
</feature>
<organism evidence="3 4">
    <name type="scientific">Luteibacter yeojuensis</name>
    <dbReference type="NCBI Taxonomy" id="345309"/>
    <lineage>
        <taxon>Bacteria</taxon>
        <taxon>Pseudomonadati</taxon>
        <taxon>Pseudomonadota</taxon>
        <taxon>Gammaproteobacteria</taxon>
        <taxon>Lysobacterales</taxon>
        <taxon>Rhodanobacteraceae</taxon>
        <taxon>Luteibacter</taxon>
    </lineage>
</organism>
<evidence type="ECO:0000313" key="3">
    <source>
        <dbReference type="EMBL" id="NID14496.1"/>
    </source>
</evidence>
<dbReference type="GO" id="GO:0006508">
    <property type="term" value="P:proteolysis"/>
    <property type="evidence" value="ECO:0007669"/>
    <property type="project" value="InterPro"/>
</dbReference>
<dbReference type="AlphaFoldDB" id="A0A7X5QSA2"/>
<dbReference type="Pfam" id="PF00656">
    <property type="entry name" value="Peptidase_C14"/>
    <property type="match status" value="1"/>
</dbReference>
<name>A0A7X5QSA2_9GAMM</name>
<dbReference type="GO" id="GO:0004197">
    <property type="term" value="F:cysteine-type endopeptidase activity"/>
    <property type="evidence" value="ECO:0007669"/>
    <property type="project" value="InterPro"/>
</dbReference>
<proteinExistence type="predicted"/>
<keyword evidence="4" id="KW-1185">Reference proteome</keyword>
<gene>
    <name evidence="3" type="ORF">HBF32_03340</name>
</gene>
<dbReference type="RefSeq" id="WP_166698207.1">
    <property type="nucleotide sequence ID" value="NZ_JAAQTL010000001.1"/>
</dbReference>
<accession>A0A7X5QSA2</accession>
<comment type="caution">
    <text evidence="3">The sequence shown here is derived from an EMBL/GenBank/DDBJ whole genome shotgun (WGS) entry which is preliminary data.</text>
</comment>
<dbReference type="Gene3D" id="3.40.50.1460">
    <property type="match status" value="1"/>
</dbReference>
<evidence type="ECO:0000256" key="1">
    <source>
        <dbReference type="SAM" id="MobiDB-lite"/>
    </source>
</evidence>
<sequence>MSAQDFAILVGISRYRDCDQFPELNGPLNDVERIKTWLVGDEGVPDEQVFPLTTSATLLERPPEGWPPDTVWSPNRELFSRSFNKVAFDDEGNPRRREGRLYLYFSGHGFSLSDDNAPSAALFSADNYGLVHSNIAGTVYAEAVKRGKLFKEVVLIMDCCRDVLGNYVYNLPDFNGVENSSSEAVKVYALYAAPRRGKSQERELPDSEGKVVGLMTDAFLRALKEAPSDVAGMIAGRVLTQVIAFNWSSWYPLPPIPPVPRGISPDQGDVYFKSRQPLVSVEFRSALPIPPDNTMRLRSDVCHAVATVKGASILWRDVNYSWVQEIPLIQQAPDGAQTFTLQLPRGPHELTVGPTAHSFDPGDSHAVAL</sequence>
<evidence type="ECO:0000259" key="2">
    <source>
        <dbReference type="Pfam" id="PF00656"/>
    </source>
</evidence>